<dbReference type="Gene3D" id="1.10.1410.10">
    <property type="match status" value="1"/>
</dbReference>
<dbReference type="SUPFAM" id="SSF81631">
    <property type="entry name" value="PAP/OAS1 substrate-binding domain"/>
    <property type="match status" value="1"/>
</dbReference>
<organism evidence="2">
    <name type="scientific">Chromera velia CCMP2878</name>
    <dbReference type="NCBI Taxonomy" id="1169474"/>
    <lineage>
        <taxon>Eukaryota</taxon>
        <taxon>Sar</taxon>
        <taxon>Alveolata</taxon>
        <taxon>Colpodellida</taxon>
        <taxon>Chromeraceae</taxon>
        <taxon>Chromera</taxon>
    </lineage>
</organism>
<dbReference type="SUPFAM" id="SSF81301">
    <property type="entry name" value="Nucleotidyltransferase"/>
    <property type="match status" value="1"/>
</dbReference>
<gene>
    <name evidence="2" type="ORF">Cvel_7477</name>
</gene>
<proteinExistence type="predicted"/>
<feature type="compositionally biased region" description="Low complexity" evidence="1">
    <location>
        <begin position="1601"/>
        <end position="1625"/>
    </location>
</feature>
<feature type="region of interest" description="Disordered" evidence="1">
    <location>
        <begin position="507"/>
        <end position="695"/>
    </location>
</feature>
<feature type="region of interest" description="Disordered" evidence="1">
    <location>
        <begin position="421"/>
        <end position="464"/>
    </location>
</feature>
<feature type="compositionally biased region" description="Basic residues" evidence="1">
    <location>
        <begin position="1438"/>
        <end position="1450"/>
    </location>
</feature>
<feature type="region of interest" description="Disordered" evidence="1">
    <location>
        <begin position="712"/>
        <end position="757"/>
    </location>
</feature>
<feature type="region of interest" description="Disordered" evidence="1">
    <location>
        <begin position="269"/>
        <end position="391"/>
    </location>
</feature>
<feature type="compositionally biased region" description="Low complexity" evidence="1">
    <location>
        <begin position="1482"/>
        <end position="1493"/>
    </location>
</feature>
<dbReference type="EMBL" id="CDMZ01003155">
    <property type="protein sequence ID" value="CEM45330.1"/>
    <property type="molecule type" value="Genomic_DNA"/>
</dbReference>
<dbReference type="GO" id="GO:0031123">
    <property type="term" value="P:RNA 3'-end processing"/>
    <property type="evidence" value="ECO:0007669"/>
    <property type="project" value="TreeGrafter"/>
</dbReference>
<feature type="compositionally biased region" description="Basic and acidic residues" evidence="1">
    <location>
        <begin position="347"/>
        <end position="357"/>
    </location>
</feature>
<feature type="compositionally biased region" description="Basic residues" evidence="1">
    <location>
        <begin position="1570"/>
        <end position="1584"/>
    </location>
</feature>
<evidence type="ECO:0000313" key="2">
    <source>
        <dbReference type="EMBL" id="CEM45330.1"/>
    </source>
</evidence>
<feature type="region of interest" description="Disordered" evidence="1">
    <location>
        <begin position="200"/>
        <end position="226"/>
    </location>
</feature>
<feature type="compositionally biased region" description="Low complexity" evidence="1">
    <location>
        <begin position="1230"/>
        <end position="1243"/>
    </location>
</feature>
<feature type="compositionally biased region" description="Low complexity" evidence="1">
    <location>
        <begin position="611"/>
        <end position="620"/>
    </location>
</feature>
<feature type="compositionally biased region" description="Basic residues" evidence="1">
    <location>
        <begin position="269"/>
        <end position="286"/>
    </location>
</feature>
<accession>A0A0G4HMF5</accession>
<feature type="compositionally biased region" description="Acidic residues" evidence="1">
    <location>
        <begin position="337"/>
        <end position="346"/>
    </location>
</feature>
<evidence type="ECO:0000256" key="1">
    <source>
        <dbReference type="SAM" id="MobiDB-lite"/>
    </source>
</evidence>
<protein>
    <submittedName>
        <fullName evidence="2">Uncharacterized protein</fullName>
    </submittedName>
</protein>
<feature type="compositionally biased region" description="Pro residues" evidence="1">
    <location>
        <begin position="427"/>
        <end position="452"/>
    </location>
</feature>
<sequence>MAHLHSSSASRSSWTLQEHLTNKLEKWASNGDDIKKEGWSAVKFILLKFKEKWEEGIREDPQVVLFLLPEKLPDTFRSVSTKAHLSDSFKTRPLCFHLTLHPSTQALLVFDVLDRFLKDEDSVKDKLDDHENGAEVLEIIGKILSFTCGLSGGLSAEVRARRRACASRLLQIYDPPCFRASIPFMQRLCQYSWEGKGEETGGVSAGGGADGDGEGTGGKGSPLSDESLFSVVTSNLPPLHKRTALFRGFQEVAEVAHTVFGHVVKKGGLKKYHGKKKKNKKKKKKQGLPEEKEGDGEEDPTTASAEKHEKEKHGEGGKQQKKGRKSGEGKKGKGEAADLDQDDSSSDSDKEEDREGESGESDGSPARQNSTEGAGQADPSASSSLQPLVRDTRGKGFQVTVVPFGSAISGSGLASSDLDVQVLLELPPQPPCSDSPPEPLFSDQPPPPPDPQPQEQRGVPRRIPSAKHACAILEPYLKRVGYSVQVVGKARIPVLKCHRTISMKLKTREEAEKEEEEKRKAEVQKEKEKYEAEKQAREAARRQAKRMSGRSHRGVKFGGNQEGKGGWEVSGSVDPWEKSPVGEKASTVSSGSGWGPWGPKKTPAQDGSGWGPSKSAAPSGSGWGANESADPKGSGWEPSKSAAPSGSGWGAKESADPKGSGWGPSKSAAPSGSGWGAKESAAPKGSGWEVSGPVVSGWDDVCGGAPAALKVDETTRGAGSEVPVRPRKKVQNRPLQKLNSPEKEEKKEAEGNGMTEGTVEKPEEATNVMSLKEARKRRALKEEEVKVHICLDICFVNPVSIHNTRLLFSYATWLPDPRPFPGTSLSLPSGERPVAPTKTLCPIPLVKALACLVKLWAKSREVCGQQKGHLSAYALNLMVVHYLQRCQLDAKNLKPGSLSSPRFLLPNFQERAAPFIPTKDEEEEGEWEDEDADERCLSVSPGHQHRPPANAAFSHPTWGLNERVRYEPRALDFFITRSTTIYANDIFRLNRNYNPLIPPPCDVQAPYPDPDPLTAWGLAGWGADLKGAEISREAGSKGRSVGPWGVERESEYRSALQDQFGDSPLASLLRGFFVYFAREFDREGSVVSVRTSPTNAHPSKTEVARRVSQFDIEREKRRAEKEREKQSREQENAKEENKGDKKEKAGGTSPSPSTAQRQNKMSKESSSDPTFGWGAPRVEEGNQAWVSDWGKTGGVDESPWGKPSAERAVGGWGKSAGEGGGGGWGGVSGGVSASAPGPDSAAGQTGGWGDVLGGEGKKKEGEEKGSGWGGLAVNVEDGWGDHDVTSSDRADSPTGKDGFIGMPPEEEQEEEGENPSTHTDPDEEDAPLSVGRLEGYSRKQGTLEQETMKKLAKQPGIWVEDPLEPDRVIHAREFEKLDEELERAASLLTGTPNRRFILCPLSAESPNTAKAPSCRSFEELCGLKEGACLGLGDQDGRKTKKKKRKTKQKKQKDAETANEPQPSDQPPKPDNAAPQEDHPNKPKLSLSLPPSLSTQEAPHLASSTRDIPPSSGTHEEHQAETKGTSTPKNDPHLPEALDASSKAAAQGEQQSRGVEGDGQEEAESPTASQKRQKRNRTKRNKKNRKANEENATASQPRQQNTEFAASFSSTASAAAAASTATPETPLQTMTAQIHTLNTAARRLEGGDDQKAAFAREALKLVSKLVEIIVQPEGGEGERNTTDGR</sequence>
<name>A0A0G4HMF5_9ALVE</name>
<feature type="compositionally biased region" description="Polar residues" evidence="1">
    <location>
        <begin position="1148"/>
        <end position="1159"/>
    </location>
</feature>
<feature type="compositionally biased region" description="Gly residues" evidence="1">
    <location>
        <begin position="556"/>
        <end position="568"/>
    </location>
</feature>
<feature type="compositionally biased region" description="Acidic residues" evidence="1">
    <location>
        <begin position="1304"/>
        <end position="1313"/>
    </location>
</feature>
<feature type="region of interest" description="Disordered" evidence="1">
    <location>
        <begin position="1086"/>
        <end position="1349"/>
    </location>
</feature>
<feature type="compositionally biased region" description="Basic and acidic residues" evidence="1">
    <location>
        <begin position="740"/>
        <end position="750"/>
    </location>
</feature>
<dbReference type="VEuPathDB" id="CryptoDB:Cvel_7477"/>
<dbReference type="GO" id="GO:0046872">
    <property type="term" value="F:metal ion binding"/>
    <property type="evidence" value="ECO:0007669"/>
    <property type="project" value="UniProtKB-KW"/>
</dbReference>
<feature type="compositionally biased region" description="Low complexity" evidence="1">
    <location>
        <begin position="657"/>
        <end position="678"/>
    </location>
</feature>
<feature type="compositionally biased region" description="Gly residues" evidence="1">
    <location>
        <begin position="203"/>
        <end position="220"/>
    </location>
</feature>
<dbReference type="Gene3D" id="3.30.460.10">
    <property type="entry name" value="Beta Polymerase, domain 2"/>
    <property type="match status" value="1"/>
</dbReference>
<feature type="compositionally biased region" description="Basic and acidic residues" evidence="1">
    <location>
        <begin position="1255"/>
        <end position="1265"/>
    </location>
</feature>
<feature type="compositionally biased region" description="Basic residues" evidence="1">
    <location>
        <begin position="542"/>
        <end position="555"/>
    </location>
</feature>
<dbReference type="PANTHER" id="PTHR12271">
    <property type="entry name" value="POLY A POLYMERASE CID PAP -RELATED"/>
    <property type="match status" value="1"/>
</dbReference>
<dbReference type="GO" id="GO:0016779">
    <property type="term" value="F:nucleotidyltransferase activity"/>
    <property type="evidence" value="ECO:0007669"/>
    <property type="project" value="TreeGrafter"/>
</dbReference>
<feature type="compositionally biased region" description="Basic and acidic residues" evidence="1">
    <location>
        <begin position="1111"/>
        <end position="1145"/>
    </location>
</feature>
<dbReference type="InterPro" id="IPR043519">
    <property type="entry name" value="NT_sf"/>
</dbReference>
<feature type="compositionally biased region" description="Polar residues" evidence="1">
    <location>
        <begin position="366"/>
        <end position="386"/>
    </location>
</feature>
<reference evidence="2" key="1">
    <citation type="submission" date="2014-11" db="EMBL/GenBank/DDBJ databases">
        <authorList>
            <person name="Otto D Thomas"/>
            <person name="Naeem Raeece"/>
        </authorList>
    </citation>
    <scope>NUCLEOTIDE SEQUENCE</scope>
</reference>
<feature type="compositionally biased region" description="Basic and acidic residues" evidence="1">
    <location>
        <begin position="1279"/>
        <end position="1291"/>
    </location>
</feature>
<feature type="compositionally biased region" description="Basic and acidic residues" evidence="1">
    <location>
        <begin position="305"/>
        <end position="318"/>
    </location>
</feature>
<feature type="region of interest" description="Disordered" evidence="1">
    <location>
        <begin position="1426"/>
        <end position="1627"/>
    </location>
</feature>
<dbReference type="PANTHER" id="PTHR12271:SF40">
    <property type="entry name" value="POLY(A) RNA POLYMERASE GLD2"/>
    <property type="match status" value="1"/>
</dbReference>
<feature type="compositionally biased region" description="Basic and acidic residues" evidence="1">
    <location>
        <begin position="325"/>
        <end position="336"/>
    </location>
</feature>
<feature type="compositionally biased region" description="Gly residues" evidence="1">
    <location>
        <begin position="1244"/>
        <end position="1254"/>
    </location>
</feature>
<feature type="compositionally biased region" description="Gly residues" evidence="1">
    <location>
        <begin position="1210"/>
        <end position="1229"/>
    </location>
</feature>
<feature type="compositionally biased region" description="Polar residues" evidence="1">
    <location>
        <begin position="1088"/>
        <end position="1098"/>
    </location>
</feature>
<feature type="compositionally biased region" description="Basic and acidic residues" evidence="1">
    <location>
        <begin position="507"/>
        <end position="541"/>
    </location>
</feature>